<dbReference type="AlphaFoldDB" id="A0A1I4N5V4"/>
<dbReference type="PANTHER" id="PTHR30363">
    <property type="entry name" value="HTH-TYPE TRANSCRIPTIONAL REGULATOR SRLR-RELATED"/>
    <property type="match status" value="1"/>
</dbReference>
<organism evidence="6 7">
    <name type="scientific">Rugamonas rubra</name>
    <dbReference type="NCBI Taxonomy" id="758825"/>
    <lineage>
        <taxon>Bacteria</taxon>
        <taxon>Pseudomonadati</taxon>
        <taxon>Pseudomonadota</taxon>
        <taxon>Betaproteobacteria</taxon>
        <taxon>Burkholderiales</taxon>
        <taxon>Oxalobacteraceae</taxon>
        <taxon>Telluria group</taxon>
        <taxon>Rugamonas</taxon>
    </lineage>
</organism>
<protein>
    <submittedName>
        <fullName evidence="6">Transcriptional regulator, DeoR family</fullName>
    </submittedName>
</protein>
<dbReference type="PANTHER" id="PTHR30363:SF4">
    <property type="entry name" value="GLYCEROL-3-PHOSPHATE REGULON REPRESSOR"/>
    <property type="match status" value="1"/>
</dbReference>
<dbReference type="STRING" id="758825.SAMN02982985_02789"/>
<name>A0A1I4N5V4_9BURK</name>
<dbReference type="PROSITE" id="PS51000">
    <property type="entry name" value="HTH_DEOR_2"/>
    <property type="match status" value="1"/>
</dbReference>
<dbReference type="InterPro" id="IPR036388">
    <property type="entry name" value="WH-like_DNA-bd_sf"/>
</dbReference>
<evidence type="ECO:0000256" key="1">
    <source>
        <dbReference type="ARBA" id="ARBA00022491"/>
    </source>
</evidence>
<feature type="domain" description="HTH deoR-type" evidence="5">
    <location>
        <begin position="3"/>
        <end position="58"/>
    </location>
</feature>
<dbReference type="InterPro" id="IPR018356">
    <property type="entry name" value="Tscrpt_reg_HTH_DeoR_CS"/>
</dbReference>
<sequence length="260" mass="27424">MLTRQRKELLLNLLKQDGQIVAKALSEQLGLSEDTIRRDLRELAREGLLQRVHGGALPLPPSPAMGNFSQRQQIAGEAKPAIGQAAAAMVEPGQVVFIDGGTTAVQLARALPAELRATVVTHSPSVALELVEHAHIEVILIGGRLFKHSIVAMGPAALEAIAQIRTDIYFMGVCSLDPQAGITTGDYDEAGVKRAISQAARRTVVLASPEKLHTASPYQIAPLSSVGAIVVHAGVDEALLAPYRAMGIEVVVAGGNHLKA</sequence>
<dbReference type="PROSITE" id="PS00894">
    <property type="entry name" value="HTH_DEOR_1"/>
    <property type="match status" value="1"/>
</dbReference>
<dbReference type="InterPro" id="IPR050313">
    <property type="entry name" value="Carb_Metab_HTH_regulators"/>
</dbReference>
<reference evidence="6 7" key="1">
    <citation type="submission" date="2016-10" db="EMBL/GenBank/DDBJ databases">
        <authorList>
            <person name="de Groot N.N."/>
        </authorList>
    </citation>
    <scope>NUCLEOTIDE SEQUENCE [LARGE SCALE GENOMIC DNA]</scope>
    <source>
        <strain evidence="6 7">ATCC 43154</strain>
    </source>
</reference>
<accession>A0A1I4N5V4</accession>
<evidence type="ECO:0000256" key="4">
    <source>
        <dbReference type="ARBA" id="ARBA00023163"/>
    </source>
</evidence>
<proteinExistence type="predicted"/>
<dbReference type="Gene3D" id="1.10.10.10">
    <property type="entry name" value="Winged helix-like DNA-binding domain superfamily/Winged helix DNA-binding domain"/>
    <property type="match status" value="1"/>
</dbReference>
<gene>
    <name evidence="6" type="ORF">SAMN02982985_02789</name>
</gene>
<dbReference type="Gene3D" id="3.40.50.1360">
    <property type="match status" value="1"/>
</dbReference>
<evidence type="ECO:0000256" key="2">
    <source>
        <dbReference type="ARBA" id="ARBA00023015"/>
    </source>
</evidence>
<evidence type="ECO:0000313" key="7">
    <source>
        <dbReference type="Proteomes" id="UP000199470"/>
    </source>
</evidence>
<dbReference type="SMART" id="SM01134">
    <property type="entry name" value="DeoRC"/>
    <property type="match status" value="1"/>
</dbReference>
<dbReference type="PRINTS" id="PR00037">
    <property type="entry name" value="HTHLACR"/>
</dbReference>
<dbReference type="InterPro" id="IPR037171">
    <property type="entry name" value="NagB/RpiA_transferase-like"/>
</dbReference>
<dbReference type="EMBL" id="FOTW01000012">
    <property type="protein sequence ID" value="SFM10911.1"/>
    <property type="molecule type" value="Genomic_DNA"/>
</dbReference>
<keyword evidence="2" id="KW-0805">Transcription regulation</keyword>
<evidence type="ECO:0000256" key="3">
    <source>
        <dbReference type="ARBA" id="ARBA00023125"/>
    </source>
</evidence>
<dbReference type="Proteomes" id="UP000199470">
    <property type="component" value="Unassembled WGS sequence"/>
</dbReference>
<dbReference type="OrthoDB" id="9814815at2"/>
<dbReference type="Pfam" id="PF08220">
    <property type="entry name" value="HTH_DeoR"/>
    <property type="match status" value="1"/>
</dbReference>
<keyword evidence="1" id="KW-0678">Repressor</keyword>
<dbReference type="InterPro" id="IPR014036">
    <property type="entry name" value="DeoR-like_C"/>
</dbReference>
<dbReference type="GO" id="GO:0003677">
    <property type="term" value="F:DNA binding"/>
    <property type="evidence" value="ECO:0007669"/>
    <property type="project" value="UniProtKB-KW"/>
</dbReference>
<dbReference type="InterPro" id="IPR036390">
    <property type="entry name" value="WH_DNA-bd_sf"/>
</dbReference>
<keyword evidence="4" id="KW-0804">Transcription</keyword>
<keyword evidence="7" id="KW-1185">Reference proteome</keyword>
<dbReference type="RefSeq" id="WP_093388293.1">
    <property type="nucleotide sequence ID" value="NZ_FOTW01000012.1"/>
</dbReference>
<dbReference type="SUPFAM" id="SSF100950">
    <property type="entry name" value="NagB/RpiA/CoA transferase-like"/>
    <property type="match status" value="1"/>
</dbReference>
<dbReference type="SUPFAM" id="SSF46785">
    <property type="entry name" value="Winged helix' DNA-binding domain"/>
    <property type="match status" value="1"/>
</dbReference>
<dbReference type="GO" id="GO:0003700">
    <property type="term" value="F:DNA-binding transcription factor activity"/>
    <property type="evidence" value="ECO:0007669"/>
    <property type="project" value="InterPro"/>
</dbReference>
<evidence type="ECO:0000313" key="6">
    <source>
        <dbReference type="EMBL" id="SFM10911.1"/>
    </source>
</evidence>
<dbReference type="InterPro" id="IPR001034">
    <property type="entry name" value="DeoR_HTH"/>
</dbReference>
<evidence type="ECO:0000259" key="5">
    <source>
        <dbReference type="PROSITE" id="PS51000"/>
    </source>
</evidence>
<dbReference type="SMART" id="SM00420">
    <property type="entry name" value="HTH_DEOR"/>
    <property type="match status" value="1"/>
</dbReference>
<keyword evidence="3" id="KW-0238">DNA-binding</keyword>
<dbReference type="Pfam" id="PF00455">
    <property type="entry name" value="DeoRC"/>
    <property type="match status" value="1"/>
</dbReference>